<organism evidence="1 2">
    <name type="scientific">Denitratisoma oestradiolicum</name>
    <dbReference type="NCBI Taxonomy" id="311182"/>
    <lineage>
        <taxon>Bacteria</taxon>
        <taxon>Pseudomonadati</taxon>
        <taxon>Pseudomonadota</taxon>
        <taxon>Betaproteobacteria</taxon>
        <taxon>Nitrosomonadales</taxon>
        <taxon>Sterolibacteriaceae</taxon>
        <taxon>Denitratisoma</taxon>
    </lineage>
</organism>
<gene>
    <name evidence="1" type="ORF">DENOEST_2493</name>
</gene>
<dbReference type="KEGG" id="doe:DENOEST_2493"/>
<dbReference type="EMBL" id="LR778301">
    <property type="protein sequence ID" value="CAB1369658.1"/>
    <property type="molecule type" value="Genomic_DNA"/>
</dbReference>
<evidence type="ECO:0000313" key="2">
    <source>
        <dbReference type="Proteomes" id="UP000515733"/>
    </source>
</evidence>
<accession>A0A6S6YPG5</accession>
<protein>
    <recommendedName>
        <fullName evidence="3">Nitrogen fixation protein FixH</fullName>
    </recommendedName>
</protein>
<evidence type="ECO:0000313" key="1">
    <source>
        <dbReference type="EMBL" id="CAB1369658.1"/>
    </source>
</evidence>
<dbReference type="Proteomes" id="UP000515733">
    <property type="component" value="Chromosome"/>
</dbReference>
<proteinExistence type="predicted"/>
<dbReference type="OrthoDB" id="5295180at2"/>
<keyword evidence="2" id="KW-1185">Reference proteome</keyword>
<sequence length="177" mass="19465">MKTMNSGPVGTPWYRERWPWLLMAGPFIVVVASMITLWIAMSTSDGLVTEDYYRKGLAANQTIARSNQAEAFGLKAGVLVAEGRTEIRLFADSPLFRPPAALYVTVSHPTRAGLDQTQVLPVQDGVYIGQFRLPATGHWIVLIEDDIQTWRLMGNVVLPAAREIMIGGPGPADLRSQ</sequence>
<evidence type="ECO:0008006" key="3">
    <source>
        <dbReference type="Google" id="ProtNLM"/>
    </source>
</evidence>
<dbReference type="AlphaFoldDB" id="A0A6S6YPG5"/>
<dbReference type="InterPro" id="IPR008620">
    <property type="entry name" value="FixH"/>
</dbReference>
<dbReference type="Pfam" id="PF05751">
    <property type="entry name" value="FixH"/>
    <property type="match status" value="1"/>
</dbReference>
<name>A0A6S6YPG5_9PROT</name>
<reference evidence="1 2" key="1">
    <citation type="submission" date="2020-03" db="EMBL/GenBank/DDBJ databases">
        <authorList>
            <consortium name="Genoscope - CEA"/>
            <person name="William W."/>
        </authorList>
    </citation>
    <scope>NUCLEOTIDE SEQUENCE [LARGE SCALE GENOMIC DNA]</scope>
    <source>
        <strain evidence="2">DSM 16959</strain>
    </source>
</reference>